<dbReference type="AlphaFoldDB" id="A0A433RT14"/>
<dbReference type="GO" id="GO:0005829">
    <property type="term" value="C:cytosol"/>
    <property type="evidence" value="ECO:0007669"/>
    <property type="project" value="TreeGrafter"/>
</dbReference>
<keyword evidence="9 12" id="KW-0456">Lyase</keyword>
<dbReference type="InterPro" id="IPR002220">
    <property type="entry name" value="DapA-like"/>
</dbReference>
<comment type="function">
    <text evidence="1 12">Catalyzes the condensation of (S)-aspartate-beta-semialdehyde [(S)-ASA] and pyruvate to 4-hydroxy-tetrahydrodipicolinate (HTPA).</text>
</comment>
<evidence type="ECO:0000256" key="3">
    <source>
        <dbReference type="ARBA" id="ARBA00007592"/>
    </source>
</evidence>
<comment type="subcellular location">
    <subcellularLocation>
        <location evidence="12">Cytoplasm</location>
    </subcellularLocation>
</comment>
<comment type="similarity">
    <text evidence="3 12 13">Belongs to the DapA family.</text>
</comment>
<dbReference type="GO" id="GO:0009089">
    <property type="term" value="P:lysine biosynthetic process via diaminopimelate"/>
    <property type="evidence" value="ECO:0007669"/>
    <property type="project" value="UniProtKB-UniRule"/>
</dbReference>
<evidence type="ECO:0000256" key="9">
    <source>
        <dbReference type="ARBA" id="ARBA00023239"/>
    </source>
</evidence>
<feature type="site" description="Part of a proton relay during catalysis" evidence="12">
    <location>
        <position position="109"/>
    </location>
</feature>
<dbReference type="GO" id="GO:0008840">
    <property type="term" value="F:4-hydroxy-tetrahydrodipicolinate synthase activity"/>
    <property type="evidence" value="ECO:0007669"/>
    <property type="project" value="UniProtKB-UniRule"/>
</dbReference>
<reference evidence="16 17" key="1">
    <citation type="submission" date="2014-11" db="EMBL/GenBank/DDBJ databases">
        <title>Genome sequence and analysis of novel Kurthia sp.</title>
        <authorList>
            <person name="Lawson J.N."/>
            <person name="Gonzalez J.E."/>
            <person name="Rinauldi L."/>
            <person name="Xuan Z."/>
            <person name="Firman A."/>
            <person name="Shaddox L."/>
            <person name="Trudeau A."/>
            <person name="Shah S."/>
            <person name="Reiman D."/>
        </authorList>
    </citation>
    <scope>NUCLEOTIDE SEQUENCE [LARGE SCALE GENOMIC DNA]</scope>
    <source>
        <strain evidence="16 17">3B1D</strain>
    </source>
</reference>
<feature type="site" description="Part of a proton relay during catalysis" evidence="12">
    <location>
        <position position="46"/>
    </location>
</feature>
<keyword evidence="7 12" id="KW-0220">Diaminopimelate biosynthesis</keyword>
<organism evidence="16 17">
    <name type="scientific">Candidatus Kurthia intestinigallinarum</name>
    <dbReference type="NCBI Taxonomy" id="1562256"/>
    <lineage>
        <taxon>Bacteria</taxon>
        <taxon>Bacillati</taxon>
        <taxon>Bacillota</taxon>
        <taxon>Bacilli</taxon>
        <taxon>Bacillales</taxon>
        <taxon>Caryophanaceae</taxon>
        <taxon>Kurthia</taxon>
    </lineage>
</organism>
<keyword evidence="8 12" id="KW-0457">Lysine biosynthesis</keyword>
<comment type="catalytic activity">
    <reaction evidence="11 12">
        <text>L-aspartate 4-semialdehyde + pyruvate = (2S,4S)-4-hydroxy-2,3,4,5-tetrahydrodipicolinate + H2O + H(+)</text>
        <dbReference type="Rhea" id="RHEA:34171"/>
        <dbReference type="ChEBI" id="CHEBI:15361"/>
        <dbReference type="ChEBI" id="CHEBI:15377"/>
        <dbReference type="ChEBI" id="CHEBI:15378"/>
        <dbReference type="ChEBI" id="CHEBI:67139"/>
        <dbReference type="ChEBI" id="CHEBI:537519"/>
        <dbReference type="EC" id="4.3.3.7"/>
    </reaction>
</comment>
<dbReference type="OrthoDB" id="9782828at2"/>
<evidence type="ECO:0000256" key="10">
    <source>
        <dbReference type="ARBA" id="ARBA00023270"/>
    </source>
</evidence>
<dbReference type="Gene3D" id="3.20.20.70">
    <property type="entry name" value="Aldolase class I"/>
    <property type="match status" value="1"/>
</dbReference>
<dbReference type="SUPFAM" id="SSF51569">
    <property type="entry name" value="Aldolase"/>
    <property type="match status" value="1"/>
</dbReference>
<keyword evidence="5 12" id="KW-0963">Cytoplasm</keyword>
<dbReference type="PANTHER" id="PTHR12128:SF66">
    <property type="entry name" value="4-HYDROXY-2-OXOGLUTARATE ALDOLASE, MITOCHONDRIAL"/>
    <property type="match status" value="1"/>
</dbReference>
<proteinExistence type="inferred from homology"/>
<dbReference type="EMBL" id="JTFC01000031">
    <property type="protein sequence ID" value="RUS55301.1"/>
    <property type="molecule type" value="Genomic_DNA"/>
</dbReference>
<evidence type="ECO:0000313" key="17">
    <source>
        <dbReference type="Proteomes" id="UP000288623"/>
    </source>
</evidence>
<evidence type="ECO:0000256" key="14">
    <source>
        <dbReference type="PIRSR" id="PIRSR001365-1"/>
    </source>
</evidence>
<feature type="binding site" evidence="12 15">
    <location>
        <position position="47"/>
    </location>
    <ligand>
        <name>pyruvate</name>
        <dbReference type="ChEBI" id="CHEBI:15361"/>
    </ligand>
</feature>
<evidence type="ECO:0000256" key="12">
    <source>
        <dbReference type="HAMAP-Rule" id="MF_00418"/>
    </source>
</evidence>
<dbReference type="InterPro" id="IPR005263">
    <property type="entry name" value="DapA"/>
</dbReference>
<dbReference type="PANTHER" id="PTHR12128">
    <property type="entry name" value="DIHYDRODIPICOLINATE SYNTHASE"/>
    <property type="match status" value="1"/>
</dbReference>
<dbReference type="InterPro" id="IPR013785">
    <property type="entry name" value="Aldolase_TIM"/>
</dbReference>
<dbReference type="PRINTS" id="PR00146">
    <property type="entry name" value="DHPICSNTHASE"/>
</dbReference>
<protein>
    <recommendedName>
        <fullName evidence="4 12">4-hydroxy-tetrahydrodipicolinate synthase</fullName>
        <shortName evidence="12">HTPA synthase</shortName>
        <ecNumber evidence="4 12">4.3.3.7</ecNumber>
    </recommendedName>
</protein>
<evidence type="ECO:0000256" key="2">
    <source>
        <dbReference type="ARBA" id="ARBA00005120"/>
    </source>
</evidence>
<evidence type="ECO:0000256" key="1">
    <source>
        <dbReference type="ARBA" id="ARBA00003294"/>
    </source>
</evidence>
<comment type="caution">
    <text evidence="12">Was originally thought to be a dihydrodipicolinate synthase (DHDPS), catalyzing the condensation of (S)-aspartate-beta-semialdehyde [(S)-ASA] and pyruvate to dihydrodipicolinate (DHDP). However, it was shown in E.coli that the product of the enzymatic reaction is not dihydrodipicolinate but in fact (4S)-4-hydroxy-2,3,4,5-tetrahydro-(2S)-dipicolinic acid (HTPA), and that the consecutive dehydration reaction leading to DHDP is not spontaneous but catalyzed by DapB.</text>
</comment>
<evidence type="ECO:0000256" key="13">
    <source>
        <dbReference type="PIRNR" id="PIRNR001365"/>
    </source>
</evidence>
<evidence type="ECO:0000256" key="7">
    <source>
        <dbReference type="ARBA" id="ARBA00022915"/>
    </source>
</evidence>
<comment type="caution">
    <text evidence="16">The sequence shown here is derived from an EMBL/GenBank/DDBJ whole genome shotgun (WGS) entry which is preliminary data.</text>
</comment>
<dbReference type="UniPathway" id="UPA00034">
    <property type="reaction ID" value="UER00017"/>
</dbReference>
<dbReference type="NCBIfam" id="TIGR00674">
    <property type="entry name" value="dapA"/>
    <property type="match status" value="1"/>
</dbReference>
<keyword evidence="10 12" id="KW-0704">Schiff base</keyword>
<dbReference type="SMART" id="SM01130">
    <property type="entry name" value="DHDPS"/>
    <property type="match status" value="1"/>
</dbReference>
<dbReference type="GO" id="GO:0019877">
    <property type="term" value="P:diaminopimelate biosynthetic process"/>
    <property type="evidence" value="ECO:0007669"/>
    <property type="project" value="UniProtKB-UniRule"/>
</dbReference>
<feature type="active site" description="Schiff-base intermediate with substrate" evidence="12 14">
    <location>
        <position position="163"/>
    </location>
</feature>
<evidence type="ECO:0000256" key="6">
    <source>
        <dbReference type="ARBA" id="ARBA00022605"/>
    </source>
</evidence>
<dbReference type="Pfam" id="PF00701">
    <property type="entry name" value="DHDPS"/>
    <property type="match status" value="1"/>
</dbReference>
<comment type="subunit">
    <text evidence="12">Homotetramer; dimer of dimers.</text>
</comment>
<dbReference type="HAMAP" id="MF_00418">
    <property type="entry name" value="DapA"/>
    <property type="match status" value="1"/>
</dbReference>
<feature type="active site" description="Proton donor/acceptor" evidence="12 14">
    <location>
        <position position="135"/>
    </location>
</feature>
<evidence type="ECO:0000256" key="8">
    <source>
        <dbReference type="ARBA" id="ARBA00023154"/>
    </source>
</evidence>
<keyword evidence="17" id="KW-1185">Reference proteome</keyword>
<dbReference type="PIRSF" id="PIRSF001365">
    <property type="entry name" value="DHDPS"/>
    <property type="match status" value="1"/>
</dbReference>
<evidence type="ECO:0000256" key="15">
    <source>
        <dbReference type="PIRSR" id="PIRSR001365-2"/>
    </source>
</evidence>
<accession>A0A433RT14</accession>
<feature type="binding site" evidence="12 15">
    <location>
        <position position="205"/>
    </location>
    <ligand>
        <name>pyruvate</name>
        <dbReference type="ChEBI" id="CHEBI:15361"/>
    </ligand>
</feature>
<gene>
    <name evidence="12" type="primary">dapA</name>
    <name evidence="16" type="ORF">QI30_10170</name>
</gene>
<evidence type="ECO:0000256" key="4">
    <source>
        <dbReference type="ARBA" id="ARBA00012086"/>
    </source>
</evidence>
<evidence type="ECO:0000256" key="5">
    <source>
        <dbReference type="ARBA" id="ARBA00022490"/>
    </source>
</evidence>
<evidence type="ECO:0000313" key="16">
    <source>
        <dbReference type="EMBL" id="RUS55301.1"/>
    </source>
</evidence>
<keyword evidence="6 12" id="KW-0028">Amino-acid biosynthesis</keyword>
<comment type="pathway">
    <text evidence="2 12">Amino-acid biosynthesis; L-lysine biosynthesis via DAP pathway; (S)-tetrahydrodipicolinate from L-aspartate: step 3/4.</text>
</comment>
<sequence>MDLGNIGTAMVTPFTKDGAMVDYKHLAGMIEHLISTGTDTIVVLGTTGEVPTLSTEEKLDVLKYTVDRVNGRVPVIAGVGDNETYYSKIMAQKAEVAGVDGVMLVAPYYNKPNQRGIYAHFVDIAQSVDIPVMLYNIPGRTGINIAPETVAKLAQVPNIQIIKEASGDLDQMSEILASTPDDFKVYSGDDGITLPLLAVGGHGVISVAAHVVGNDMQTMISLFKEGRHAEAAKIHQALLPLIRALFAQPSPSPVKYALSKLGLCNENVRLPIVALTDEEKAAFDIVWDAYFEQQKSFATV</sequence>
<dbReference type="EC" id="4.3.3.7" evidence="4 12"/>
<dbReference type="RefSeq" id="WP_020189496.1">
    <property type="nucleotide sequence ID" value="NZ_JTFC01000031.1"/>
</dbReference>
<evidence type="ECO:0000256" key="11">
    <source>
        <dbReference type="ARBA" id="ARBA00047836"/>
    </source>
</evidence>
<dbReference type="CDD" id="cd00950">
    <property type="entry name" value="DHDPS"/>
    <property type="match status" value="1"/>
</dbReference>
<name>A0A433RT14_9BACL</name>
<dbReference type="Proteomes" id="UP000288623">
    <property type="component" value="Unassembled WGS sequence"/>
</dbReference>